<gene>
    <name evidence="2" type="ORF">OG288_40935</name>
</gene>
<dbReference type="SUPFAM" id="SSF55469">
    <property type="entry name" value="FMN-dependent nitroreductase-like"/>
    <property type="match status" value="1"/>
</dbReference>
<dbReference type="Proteomes" id="UP001432166">
    <property type="component" value="Chromosome"/>
</dbReference>
<feature type="compositionally biased region" description="Basic and acidic residues" evidence="1">
    <location>
        <begin position="62"/>
        <end position="77"/>
    </location>
</feature>
<name>A0ABZ1JT66_9ACTN</name>
<organism evidence="2 3">
    <name type="scientific">Streptomyces tauricus</name>
    <dbReference type="NCBI Taxonomy" id="68274"/>
    <lineage>
        <taxon>Bacteria</taxon>
        <taxon>Bacillati</taxon>
        <taxon>Actinomycetota</taxon>
        <taxon>Actinomycetes</taxon>
        <taxon>Kitasatosporales</taxon>
        <taxon>Streptomycetaceae</taxon>
        <taxon>Streptomyces</taxon>
        <taxon>Streptomyces aurantiacus group</taxon>
    </lineage>
</organism>
<protein>
    <submittedName>
        <fullName evidence="2">RedV protein</fullName>
    </submittedName>
</protein>
<evidence type="ECO:0000256" key="1">
    <source>
        <dbReference type="SAM" id="MobiDB-lite"/>
    </source>
</evidence>
<dbReference type="EMBL" id="CP108133">
    <property type="protein sequence ID" value="WTP54134.1"/>
    <property type="molecule type" value="Genomic_DNA"/>
</dbReference>
<dbReference type="RefSeq" id="WP_328939593.1">
    <property type="nucleotide sequence ID" value="NZ_CP108133.1"/>
</dbReference>
<evidence type="ECO:0000313" key="2">
    <source>
        <dbReference type="EMBL" id="WTP54134.1"/>
    </source>
</evidence>
<dbReference type="Gene3D" id="3.40.109.10">
    <property type="entry name" value="NADH Oxidase"/>
    <property type="match status" value="2"/>
</dbReference>
<feature type="region of interest" description="Disordered" evidence="1">
    <location>
        <begin position="62"/>
        <end position="83"/>
    </location>
</feature>
<accession>A0ABZ1JT66</accession>
<proteinExistence type="predicted"/>
<dbReference type="InterPro" id="IPR000415">
    <property type="entry name" value="Nitroreductase-like"/>
</dbReference>
<sequence>MTSSPMSTPRPPSAQGRAQFEHALREAAEIAALSPSSHNCQPWGVAWPTGRAARRAAERLVDRAPADGPEAPDRVSGDARGTGGRATDEYVILALDRERELTSLPAHAVEMLVSCGAYRQILLRSLALQGWSTDRVHFVEPRAGQQTRGTHDTWPPLGDTWPVSWSPLCVVRLRRTDEPDVPDGSLAELRRTALARRTNRAPYRPEAVEPAVLDGLSASCTGVAEGADVTVRHLVADRERAAFADLVARHGGRDFSHRQAWRETHSYVRRDEAEAAVRGDGFPLSQLFGPLSTPRRHALSLALAPTTMRVLRHAGYHRVLARQLARVVRPTPVVVAMGLADASPGVGATLRGGARLAEYWLRATEAGLALHPVSVVLQHDDVRKELQDRLGLPGRTFFVSRLGRPLTDFPRAPRRLGVRAVRTI</sequence>
<keyword evidence="3" id="KW-1185">Reference proteome</keyword>
<evidence type="ECO:0000313" key="3">
    <source>
        <dbReference type="Proteomes" id="UP001432166"/>
    </source>
</evidence>
<reference evidence="2" key="1">
    <citation type="submission" date="2022-10" db="EMBL/GenBank/DDBJ databases">
        <title>The complete genomes of actinobacterial strains from the NBC collection.</title>
        <authorList>
            <person name="Joergensen T.S."/>
            <person name="Alvarez Arevalo M."/>
            <person name="Sterndorff E.B."/>
            <person name="Faurdal D."/>
            <person name="Vuksanovic O."/>
            <person name="Mourched A.-S."/>
            <person name="Charusanti P."/>
            <person name="Shaw S."/>
            <person name="Blin K."/>
            <person name="Weber T."/>
        </authorList>
    </citation>
    <scope>NUCLEOTIDE SEQUENCE</scope>
    <source>
        <strain evidence="2">NBC_00189</strain>
    </source>
</reference>